<evidence type="ECO:0000313" key="1">
    <source>
        <dbReference type="EMBL" id="CEK57742.1"/>
    </source>
</evidence>
<protein>
    <submittedName>
        <fullName evidence="1">Uncharacterized protein</fullName>
    </submittedName>
</protein>
<dbReference type="EMBL" id="HACG01010877">
    <property type="protein sequence ID" value="CEK57742.1"/>
    <property type="molecule type" value="Transcribed_RNA"/>
</dbReference>
<sequence>MSSMYRVATRSPPAHHTIDKSQWLFTSETIVLKLWFSALLNAVNRFGESIRMYREVI</sequence>
<reference evidence="1" key="1">
    <citation type="submission" date="2014-12" db="EMBL/GenBank/DDBJ databases">
        <title>Insight into the proteome of Arion vulgaris.</title>
        <authorList>
            <person name="Aradska J."/>
            <person name="Bulat T."/>
            <person name="Smidak R."/>
            <person name="Sarate P."/>
            <person name="Gangsoo J."/>
            <person name="Sialana F."/>
            <person name="Bilban M."/>
            <person name="Lubec G."/>
        </authorList>
    </citation>
    <scope>NUCLEOTIDE SEQUENCE</scope>
    <source>
        <tissue evidence="1">Skin</tissue>
    </source>
</reference>
<gene>
    <name evidence="1" type="primary">ORF30956</name>
</gene>
<organism evidence="1">
    <name type="scientific">Arion vulgaris</name>
    <dbReference type="NCBI Taxonomy" id="1028688"/>
    <lineage>
        <taxon>Eukaryota</taxon>
        <taxon>Metazoa</taxon>
        <taxon>Spiralia</taxon>
        <taxon>Lophotrochozoa</taxon>
        <taxon>Mollusca</taxon>
        <taxon>Gastropoda</taxon>
        <taxon>Heterobranchia</taxon>
        <taxon>Euthyneura</taxon>
        <taxon>Panpulmonata</taxon>
        <taxon>Eupulmonata</taxon>
        <taxon>Stylommatophora</taxon>
        <taxon>Helicina</taxon>
        <taxon>Arionoidea</taxon>
        <taxon>Arionidae</taxon>
        <taxon>Arion</taxon>
    </lineage>
</organism>
<name>A0A0B6YNJ2_9EUPU</name>
<proteinExistence type="predicted"/>
<dbReference type="AlphaFoldDB" id="A0A0B6YNJ2"/>
<accession>A0A0B6YNJ2</accession>